<sequence length="97" mass="10926">MDRPAINDYYELLSQHGENLLTEGADGLEVKVLFEAAVRLLTQPSTFNRQLSMILRASARSYKKGEALAVEHFENAEHCQMFLLDLFANLKKKGAQA</sequence>
<dbReference type="OrthoDB" id="6386778at2"/>
<dbReference type="KEGG" id="mgm:Mmc1_1185"/>
<evidence type="ECO:0000313" key="1">
    <source>
        <dbReference type="EMBL" id="ABK43696.1"/>
    </source>
</evidence>
<organism evidence="1 2">
    <name type="scientific">Magnetococcus marinus (strain ATCC BAA-1437 / JCM 17883 / MC-1)</name>
    <dbReference type="NCBI Taxonomy" id="156889"/>
    <lineage>
        <taxon>Bacteria</taxon>
        <taxon>Pseudomonadati</taxon>
        <taxon>Pseudomonadota</taxon>
        <taxon>Magnetococcia</taxon>
        <taxon>Magnetococcales</taxon>
        <taxon>Magnetococcaceae</taxon>
        <taxon>Magnetococcus</taxon>
    </lineage>
</organism>
<reference evidence="2" key="1">
    <citation type="journal article" date="2009" name="Appl. Environ. Microbiol.">
        <title>Complete genome sequence of the chemolithoautotrophic marine magnetotactic coccus strain MC-1.</title>
        <authorList>
            <person name="Schubbe S."/>
            <person name="Williams T.J."/>
            <person name="Xie G."/>
            <person name="Kiss H.E."/>
            <person name="Brettin T.S."/>
            <person name="Martinez D."/>
            <person name="Ross C.A."/>
            <person name="Schuler D."/>
            <person name="Cox B.L."/>
            <person name="Nealson K.H."/>
            <person name="Bazylinski D.A."/>
        </authorList>
    </citation>
    <scope>NUCLEOTIDE SEQUENCE [LARGE SCALE GENOMIC DNA]</scope>
    <source>
        <strain evidence="2">ATCC BAA-1437 / JCM 17883 / MC-1</strain>
    </source>
</reference>
<reference evidence="1 2" key="2">
    <citation type="journal article" date="2012" name="Int. J. Syst. Evol. Microbiol.">
        <title>Magnetococcus marinus gen. nov., sp. nov., a marine, magnetotactic bacterium that represents a novel lineage (Magnetococcaceae fam. nov.; Magnetococcales ord. nov.) at the base of the Alphaproteobacteria.</title>
        <authorList>
            <person name="Bazylinski D.A."/>
            <person name="Williams T.J."/>
            <person name="Lefevre C.T."/>
            <person name="Berg R.J."/>
            <person name="Zhang C.L."/>
            <person name="Bowser S.S."/>
            <person name="Dean A.J."/>
            <person name="Beveridge T.J."/>
        </authorList>
    </citation>
    <scope>NUCLEOTIDE SEQUENCE [LARGE SCALE GENOMIC DNA]</scope>
    <source>
        <strain evidence="2">ATCC BAA-1437 / JCM 17883 / MC-1</strain>
    </source>
</reference>
<dbReference type="EMBL" id="CP000471">
    <property type="protein sequence ID" value="ABK43696.1"/>
    <property type="molecule type" value="Genomic_DNA"/>
</dbReference>
<protein>
    <submittedName>
        <fullName evidence="1">Uncharacterized protein</fullName>
    </submittedName>
</protein>
<dbReference type="RefSeq" id="WP_011712851.1">
    <property type="nucleotide sequence ID" value="NC_008576.1"/>
</dbReference>
<keyword evidence="2" id="KW-1185">Reference proteome</keyword>
<accession>A0L6V3</accession>
<evidence type="ECO:0000313" key="2">
    <source>
        <dbReference type="Proteomes" id="UP000002586"/>
    </source>
</evidence>
<dbReference type="AlphaFoldDB" id="A0L6V3"/>
<gene>
    <name evidence="1" type="ordered locus">Mmc1_1185</name>
</gene>
<dbReference type="HOGENOM" id="CLU_168349_0_0_5"/>
<dbReference type="STRING" id="156889.Mmc1_1185"/>
<name>A0L6V3_MAGMM</name>
<dbReference type="Proteomes" id="UP000002586">
    <property type="component" value="Chromosome"/>
</dbReference>
<proteinExistence type="predicted"/>